<organism evidence="1 2">
    <name type="scientific">Vaccinium darrowii</name>
    <dbReference type="NCBI Taxonomy" id="229202"/>
    <lineage>
        <taxon>Eukaryota</taxon>
        <taxon>Viridiplantae</taxon>
        <taxon>Streptophyta</taxon>
        <taxon>Embryophyta</taxon>
        <taxon>Tracheophyta</taxon>
        <taxon>Spermatophyta</taxon>
        <taxon>Magnoliopsida</taxon>
        <taxon>eudicotyledons</taxon>
        <taxon>Gunneridae</taxon>
        <taxon>Pentapetalae</taxon>
        <taxon>asterids</taxon>
        <taxon>Ericales</taxon>
        <taxon>Ericaceae</taxon>
        <taxon>Vaccinioideae</taxon>
        <taxon>Vaccinieae</taxon>
        <taxon>Vaccinium</taxon>
    </lineage>
</organism>
<dbReference type="EMBL" id="CM037159">
    <property type="protein sequence ID" value="KAH7865082.1"/>
    <property type="molecule type" value="Genomic_DNA"/>
</dbReference>
<evidence type="ECO:0000313" key="2">
    <source>
        <dbReference type="Proteomes" id="UP000828048"/>
    </source>
</evidence>
<comment type="caution">
    <text evidence="1">The sequence shown here is derived from an EMBL/GenBank/DDBJ whole genome shotgun (WGS) entry which is preliminary data.</text>
</comment>
<evidence type="ECO:0000313" key="1">
    <source>
        <dbReference type="EMBL" id="KAH7865082.1"/>
    </source>
</evidence>
<gene>
    <name evidence="1" type="ORF">Vadar_001991</name>
</gene>
<reference evidence="1 2" key="1">
    <citation type="journal article" date="2021" name="Hortic Res">
        <title>High-quality reference genome and annotation aids understanding of berry development for evergreen blueberry (Vaccinium darrowii).</title>
        <authorList>
            <person name="Yu J."/>
            <person name="Hulse-Kemp A.M."/>
            <person name="Babiker E."/>
            <person name="Staton M."/>
        </authorList>
    </citation>
    <scope>NUCLEOTIDE SEQUENCE [LARGE SCALE GENOMIC DNA]</scope>
    <source>
        <strain evidence="2">cv. NJ 8807/NJ 8810</strain>
        <tissue evidence="1">Young leaf</tissue>
    </source>
</reference>
<dbReference type="Proteomes" id="UP000828048">
    <property type="component" value="Chromosome 9"/>
</dbReference>
<name>A0ACB7ZGD2_9ERIC</name>
<sequence>MAEDAASSENEVEQPVPLQPPVVGDADRVLAALAQFTERQAEFMMWQNAREMTRDSGTGLLERFKKLFTVEFERTVSPGDAEEWLKAVERVLDAMEVTDTQRVTLATFSLKGEARNWWEALKRQLIAPLPGVKPAVPQVVTWERFVKGFNDQYCPKSYRMEQEAAFIRLEQGTMTVPECEAKFAALSRYALEMVDTDAKRCRRLVMARVGPLPLVKSVFPFGMVSSGVASQVVLAHG</sequence>
<accession>A0ACB7ZGD2</accession>
<proteinExistence type="predicted"/>
<protein>
    <submittedName>
        <fullName evidence="1">Uncharacterized protein</fullName>
    </submittedName>
</protein>
<keyword evidence="2" id="KW-1185">Reference proteome</keyword>